<dbReference type="AlphaFoldDB" id="A0A5C6UUQ3"/>
<comment type="caution">
    <text evidence="2">The sequence shown here is derived from an EMBL/GenBank/DDBJ whole genome shotgun (WGS) entry which is preliminary data.</text>
</comment>
<dbReference type="InterPro" id="IPR032577">
    <property type="entry name" value="DUF4920"/>
</dbReference>
<evidence type="ECO:0000256" key="1">
    <source>
        <dbReference type="SAM" id="SignalP"/>
    </source>
</evidence>
<reference evidence="2 3" key="1">
    <citation type="submission" date="2019-08" db="EMBL/GenBank/DDBJ databases">
        <title>Genome of Luteibaculum oceani JCM 18817.</title>
        <authorList>
            <person name="Bowman J.P."/>
        </authorList>
    </citation>
    <scope>NUCLEOTIDE SEQUENCE [LARGE SCALE GENOMIC DNA]</scope>
    <source>
        <strain evidence="2 3">JCM 18817</strain>
    </source>
</reference>
<dbReference type="Proteomes" id="UP000321168">
    <property type="component" value="Unassembled WGS sequence"/>
</dbReference>
<feature type="chain" id="PRO_5023033592" evidence="1">
    <location>
        <begin position="19"/>
        <end position="149"/>
    </location>
</feature>
<dbReference type="RefSeq" id="WP_147015000.1">
    <property type="nucleotide sequence ID" value="NZ_VORB01000008.1"/>
</dbReference>
<evidence type="ECO:0000313" key="3">
    <source>
        <dbReference type="Proteomes" id="UP000321168"/>
    </source>
</evidence>
<feature type="signal peptide" evidence="1">
    <location>
        <begin position="1"/>
        <end position="18"/>
    </location>
</feature>
<keyword evidence="1" id="KW-0732">Signal</keyword>
<protein>
    <submittedName>
        <fullName evidence="2">DUF4920 domain-containing protein</fullName>
    </submittedName>
</protein>
<evidence type="ECO:0000313" key="2">
    <source>
        <dbReference type="EMBL" id="TXC77112.1"/>
    </source>
</evidence>
<dbReference type="EMBL" id="VORB01000008">
    <property type="protein sequence ID" value="TXC77112.1"/>
    <property type="molecule type" value="Genomic_DNA"/>
</dbReference>
<gene>
    <name evidence="2" type="ORF">FRX97_09620</name>
</gene>
<keyword evidence="3" id="KW-1185">Reference proteome</keyword>
<name>A0A5C6UUQ3_9FLAO</name>
<accession>A0A5C6UUQ3</accession>
<dbReference type="Pfam" id="PF16267">
    <property type="entry name" value="DUF4920"/>
    <property type="match status" value="1"/>
</dbReference>
<organism evidence="2 3">
    <name type="scientific">Luteibaculum oceani</name>
    <dbReference type="NCBI Taxonomy" id="1294296"/>
    <lineage>
        <taxon>Bacteria</taxon>
        <taxon>Pseudomonadati</taxon>
        <taxon>Bacteroidota</taxon>
        <taxon>Flavobacteriia</taxon>
        <taxon>Flavobacteriales</taxon>
        <taxon>Luteibaculaceae</taxon>
        <taxon>Luteibaculum</taxon>
    </lineage>
</organism>
<dbReference type="OrthoDB" id="129527at2"/>
<sequence length="149" mass="16622">MKYIIATLISLSSVFAFAQNGKFYGSEFDIVEATSVHEIPELLKDKETIAGVFQGEIVKTCAKKGCWMTISLKDGEDIRVTFKDYGFFVPTEGVTGKKVLFTGTAQKKVIDVDTQRHFAEDAGKSKKEINKISKDKLEITFVAYGVYIM</sequence>
<proteinExistence type="predicted"/>